<dbReference type="PANTHER" id="PTHR43193">
    <property type="match status" value="1"/>
</dbReference>
<dbReference type="Pfam" id="PF12838">
    <property type="entry name" value="Fer4_7"/>
    <property type="match status" value="2"/>
</dbReference>
<dbReference type="Proteomes" id="UP000003706">
    <property type="component" value="Unassembled WGS sequence"/>
</dbReference>
<feature type="domain" description="4Fe-4S ferredoxin-type" evidence="1">
    <location>
        <begin position="106"/>
        <end position="135"/>
    </location>
</feature>
<dbReference type="OrthoDB" id="23833at2157"/>
<name>H1L1M8_9EURY</name>
<dbReference type="InterPro" id="IPR017900">
    <property type="entry name" value="4Fe4S_Fe_S_CS"/>
</dbReference>
<feature type="domain" description="4Fe-4S ferredoxin-type" evidence="1">
    <location>
        <begin position="21"/>
        <end position="50"/>
    </location>
</feature>
<dbReference type="GO" id="GO:0016491">
    <property type="term" value="F:oxidoreductase activity"/>
    <property type="evidence" value="ECO:0007669"/>
    <property type="project" value="UniProtKB-ARBA"/>
</dbReference>
<dbReference type="SUPFAM" id="SSF54862">
    <property type="entry name" value="4Fe-4S ferredoxins"/>
    <property type="match status" value="1"/>
</dbReference>
<dbReference type="PROSITE" id="PS00198">
    <property type="entry name" value="4FE4S_FER_1"/>
    <property type="match status" value="2"/>
</dbReference>
<feature type="non-terminal residue" evidence="2">
    <location>
        <position position="159"/>
    </location>
</feature>
<proteinExistence type="predicted"/>
<dbReference type="EMBL" id="AGJL01000089">
    <property type="protein sequence ID" value="EHP83597.1"/>
    <property type="molecule type" value="Genomic_DNA"/>
</dbReference>
<comment type="caution">
    <text evidence="2">The sequence shown here is derived from an EMBL/GenBank/DDBJ whole genome shotgun (WGS) entry which is preliminary data.</text>
</comment>
<dbReference type="Gene3D" id="3.30.70.20">
    <property type="match status" value="2"/>
</dbReference>
<dbReference type="InterPro" id="IPR052977">
    <property type="entry name" value="Polyferredoxin-like_ET"/>
</dbReference>
<reference evidence="2 3" key="1">
    <citation type="submission" date="2011-09" db="EMBL/GenBank/DDBJ databases">
        <title>The draft genome of Methanotorris formicicus Mc-S-70.</title>
        <authorList>
            <consortium name="US DOE Joint Genome Institute (JGI-PGF)"/>
            <person name="Lucas S."/>
            <person name="Han J."/>
            <person name="Lapidus A."/>
            <person name="Cheng J.-F."/>
            <person name="Goodwin L."/>
            <person name="Pitluck S."/>
            <person name="Peters L."/>
            <person name="Land M.L."/>
            <person name="Hauser L."/>
            <person name="Sieprawska-Lupa M."/>
            <person name="Takai K."/>
            <person name="Miyazaki J."/>
            <person name="Whitman W."/>
            <person name="Woyke T.J."/>
        </authorList>
    </citation>
    <scope>NUCLEOTIDE SEQUENCE [LARGE SCALE GENOMIC DNA]</scope>
    <source>
        <strain evidence="2 3">Mc-S-70</strain>
    </source>
</reference>
<sequence length="159" mass="17650">MQIKEEYDGILVISRDGVEKRVLTWNEHLCVGCGICYDICPTKAITLGPLGAIAKGLVDAPKLDIDENTYVLCGICAHGCPFDAMDLKINGKSIKRDERYPKIKRRDIKVYQEICVLCGQCEIVCPQGAIDVERELPPRKNLVLGEITINKDKCVLCGI</sequence>
<evidence type="ECO:0000313" key="3">
    <source>
        <dbReference type="Proteomes" id="UP000003706"/>
    </source>
</evidence>
<evidence type="ECO:0000313" key="2">
    <source>
        <dbReference type="EMBL" id="EHP83597.1"/>
    </source>
</evidence>
<dbReference type="AlphaFoldDB" id="H1L1M8"/>
<organism evidence="2 3">
    <name type="scientific">Methanotorris formicicus Mc-S-70</name>
    <dbReference type="NCBI Taxonomy" id="647171"/>
    <lineage>
        <taxon>Archaea</taxon>
        <taxon>Methanobacteriati</taxon>
        <taxon>Methanobacteriota</taxon>
        <taxon>Methanomada group</taxon>
        <taxon>Methanococci</taxon>
        <taxon>Methanococcales</taxon>
        <taxon>Methanocaldococcaceae</taxon>
        <taxon>Methanotorris</taxon>
    </lineage>
</organism>
<dbReference type="PANTHER" id="PTHR43193:SF2">
    <property type="entry name" value="POLYFERREDOXIN PROTEIN FWDF"/>
    <property type="match status" value="1"/>
</dbReference>
<dbReference type="PROSITE" id="PS51379">
    <property type="entry name" value="4FE4S_FER_2"/>
    <property type="match status" value="3"/>
</dbReference>
<protein>
    <submittedName>
        <fullName evidence="2">4Fe-4S ferredoxin iron-sulfur binding domain protein</fullName>
    </submittedName>
</protein>
<feature type="domain" description="4Fe-4S ferredoxin-type" evidence="1">
    <location>
        <begin position="61"/>
        <end position="90"/>
    </location>
</feature>
<keyword evidence="3" id="KW-1185">Reference proteome</keyword>
<gene>
    <name evidence="2" type="ORF">MetfoDRAFT_1952</name>
</gene>
<dbReference type="STRING" id="647171.MetfoDRAFT_1952"/>
<evidence type="ECO:0000259" key="1">
    <source>
        <dbReference type="PROSITE" id="PS51379"/>
    </source>
</evidence>
<dbReference type="InterPro" id="IPR017896">
    <property type="entry name" value="4Fe4S_Fe-S-bd"/>
</dbReference>
<accession>H1L1M8</accession>
<dbReference type="CDD" id="cd10549">
    <property type="entry name" value="MtMvhB_like"/>
    <property type="match status" value="1"/>
</dbReference>